<proteinExistence type="predicted"/>
<keyword evidence="3" id="KW-1185">Reference proteome</keyword>
<gene>
    <name evidence="2" type="ORF">K8F61_06155</name>
</gene>
<dbReference type="InterPro" id="IPR057204">
    <property type="entry name" value="DUF7882"/>
</dbReference>
<sequence length="103" mass="11554">MGRIHYGGTSSPIHVEDRTLAHLTLVMTTKLRRGESFTVSWPHCDDEPTGRSSIWIHPAIALRFDFDGSEPPTLNRQYLMELARSASSTEGIRLTAEDMGRRG</sequence>
<accession>A0ABY3RYX7</accession>
<dbReference type="Proteomes" id="UP001199642">
    <property type="component" value="Chromosome"/>
</dbReference>
<protein>
    <recommendedName>
        <fullName evidence="1">DUF7882 domain-containing protein</fullName>
    </recommendedName>
</protein>
<feature type="domain" description="DUF7882" evidence="1">
    <location>
        <begin position="1"/>
        <end position="97"/>
    </location>
</feature>
<evidence type="ECO:0000313" key="3">
    <source>
        <dbReference type="Proteomes" id="UP001199642"/>
    </source>
</evidence>
<organism evidence="2 3">
    <name type="scientific">Microbacterium resistens</name>
    <dbReference type="NCBI Taxonomy" id="156977"/>
    <lineage>
        <taxon>Bacteria</taxon>
        <taxon>Bacillati</taxon>
        <taxon>Actinomycetota</taxon>
        <taxon>Actinomycetes</taxon>
        <taxon>Micrococcales</taxon>
        <taxon>Microbacteriaceae</taxon>
        <taxon>Microbacterium</taxon>
    </lineage>
</organism>
<dbReference type="EMBL" id="CP082781">
    <property type="protein sequence ID" value="UGS27757.1"/>
    <property type="molecule type" value="Genomic_DNA"/>
</dbReference>
<dbReference type="RefSeq" id="WP_067244417.1">
    <property type="nucleotide sequence ID" value="NZ_CP082781.1"/>
</dbReference>
<name>A0ABY3RYX7_9MICO</name>
<reference evidence="2 3" key="1">
    <citation type="submission" date="2023-01" db="EMBL/GenBank/DDBJ databases">
        <title>Characterization of estradiol degrading bacteria Microbacterium sp. MZT7 and reveal degrading genes through genome analysis.</title>
        <authorList>
            <person name="Hao P."/>
            <person name="Gao Y."/>
        </authorList>
    </citation>
    <scope>NUCLEOTIDE SEQUENCE [LARGE SCALE GENOMIC DNA]</scope>
    <source>
        <strain evidence="2 3">MZT7</strain>
    </source>
</reference>
<evidence type="ECO:0000313" key="2">
    <source>
        <dbReference type="EMBL" id="UGS27757.1"/>
    </source>
</evidence>
<evidence type="ECO:0000259" key="1">
    <source>
        <dbReference type="Pfam" id="PF25355"/>
    </source>
</evidence>
<dbReference type="Pfam" id="PF25355">
    <property type="entry name" value="DUF7882"/>
    <property type="match status" value="1"/>
</dbReference>